<evidence type="ECO:0000313" key="3">
    <source>
        <dbReference type="Proteomes" id="UP000237347"/>
    </source>
</evidence>
<evidence type="ECO:0000256" key="1">
    <source>
        <dbReference type="SAM" id="Phobius"/>
    </source>
</evidence>
<organism evidence="2 3">
    <name type="scientific">Quercus suber</name>
    <name type="common">Cork oak</name>
    <dbReference type="NCBI Taxonomy" id="58331"/>
    <lineage>
        <taxon>Eukaryota</taxon>
        <taxon>Viridiplantae</taxon>
        <taxon>Streptophyta</taxon>
        <taxon>Embryophyta</taxon>
        <taxon>Tracheophyta</taxon>
        <taxon>Spermatophyta</taxon>
        <taxon>Magnoliopsida</taxon>
        <taxon>eudicotyledons</taxon>
        <taxon>Gunneridae</taxon>
        <taxon>Pentapetalae</taxon>
        <taxon>rosids</taxon>
        <taxon>fabids</taxon>
        <taxon>Fagales</taxon>
        <taxon>Fagaceae</taxon>
        <taxon>Quercus</taxon>
    </lineage>
</organism>
<reference evidence="2 3" key="1">
    <citation type="journal article" date="2018" name="Sci. Data">
        <title>The draft genome sequence of cork oak.</title>
        <authorList>
            <person name="Ramos A.M."/>
            <person name="Usie A."/>
            <person name="Barbosa P."/>
            <person name="Barros P.M."/>
            <person name="Capote T."/>
            <person name="Chaves I."/>
            <person name="Simoes F."/>
            <person name="Abreu I."/>
            <person name="Carrasquinho I."/>
            <person name="Faro C."/>
            <person name="Guimaraes J.B."/>
            <person name="Mendonca D."/>
            <person name="Nobrega F."/>
            <person name="Rodrigues L."/>
            <person name="Saibo N.J.M."/>
            <person name="Varela M.C."/>
            <person name="Egas C."/>
            <person name="Matos J."/>
            <person name="Miguel C.M."/>
            <person name="Oliveira M.M."/>
            <person name="Ricardo C.P."/>
            <person name="Goncalves S."/>
        </authorList>
    </citation>
    <scope>NUCLEOTIDE SEQUENCE [LARGE SCALE GENOMIC DNA]</scope>
    <source>
        <strain evidence="3">cv. HL8</strain>
    </source>
</reference>
<keyword evidence="1" id="KW-0472">Membrane</keyword>
<dbReference type="Proteomes" id="UP000237347">
    <property type="component" value="Unassembled WGS sequence"/>
</dbReference>
<keyword evidence="1" id="KW-0812">Transmembrane</keyword>
<dbReference type="Pfam" id="PF03140">
    <property type="entry name" value="DUF247"/>
    <property type="match status" value="1"/>
</dbReference>
<gene>
    <name evidence="2" type="ORF">CFP56_032867</name>
</gene>
<sequence>MAENEADSAAIDIEGLAHSIEDWMSQDRFMSPNCCIFKTPTILRDLNQKAYVPGAFSIGPFHHGRPEFEDTEKIKSEYLHGLISRSPYPETILRELINSVKNVERKARECYAGPIVYSPDEFVKILVIDGCFIIELLRKMAYVELREENDPIFSMACMPQFICHDLILLENQVPWVVLELLFNKTLDPTPNNVNKPLIEMVKSFIASFLIKPPSGHPPIQDIKHIVDVGRKLLVSSIAGEEGHLIGPDWTLLPSATSLVEAGVKIKRGESADILDLKYDNGVLEIPPLKIDETTETLFRNIISFEQCYPNCEARFTSYAMLLDNLINTAKDVDILSENKIIKNWLNPEDAIPFFNKLYYNTSVKKMYYQSLCKKVNEYCNRRWPSWRTVLVRNYFNTPWAILSTAAAVILLILTSVQTWYANRNMAVKTAAIYIEGLESLIKARKSQDLFMSRKCCIFKTPTILLRLNEKAYVPDVFSIGPFHHGCRVQRNGKN</sequence>
<accession>A0AAW0LSF2</accession>
<keyword evidence="1" id="KW-1133">Transmembrane helix</keyword>
<feature type="transmembrane region" description="Helical" evidence="1">
    <location>
        <begin position="399"/>
        <end position="420"/>
    </location>
</feature>
<dbReference type="EMBL" id="PKMF04000057">
    <property type="protein sequence ID" value="KAK7854215.1"/>
    <property type="molecule type" value="Genomic_DNA"/>
</dbReference>
<evidence type="ECO:0000313" key="2">
    <source>
        <dbReference type="EMBL" id="KAK7854215.1"/>
    </source>
</evidence>
<keyword evidence="3" id="KW-1185">Reference proteome</keyword>
<proteinExistence type="predicted"/>
<dbReference type="AlphaFoldDB" id="A0AAW0LSF2"/>
<name>A0AAW0LSF2_QUESU</name>
<dbReference type="InterPro" id="IPR004158">
    <property type="entry name" value="DUF247_pln"/>
</dbReference>
<comment type="caution">
    <text evidence="2">The sequence shown here is derived from an EMBL/GenBank/DDBJ whole genome shotgun (WGS) entry which is preliminary data.</text>
</comment>
<dbReference type="PANTHER" id="PTHR31170:SF17">
    <property type="match status" value="1"/>
</dbReference>
<protein>
    <submittedName>
        <fullName evidence="2">Upf0481 protein</fullName>
    </submittedName>
</protein>
<dbReference type="PANTHER" id="PTHR31170">
    <property type="entry name" value="BNAC04G53230D PROTEIN"/>
    <property type="match status" value="1"/>
</dbReference>